<feature type="region of interest" description="Disordered" evidence="1">
    <location>
        <begin position="197"/>
        <end position="284"/>
    </location>
</feature>
<dbReference type="GO" id="GO:0005634">
    <property type="term" value="C:nucleus"/>
    <property type="evidence" value="ECO:0007669"/>
    <property type="project" value="TreeGrafter"/>
</dbReference>
<dbReference type="InterPro" id="IPR021569">
    <property type="entry name" value="TUG-UBL1"/>
</dbReference>
<evidence type="ECO:0000313" key="4">
    <source>
        <dbReference type="Proteomes" id="UP000226431"/>
    </source>
</evidence>
<feature type="domain" description="TUG ubiquitin-like" evidence="2">
    <location>
        <begin position="9"/>
        <end position="70"/>
    </location>
</feature>
<feature type="compositionally biased region" description="Polar residues" evidence="1">
    <location>
        <begin position="223"/>
        <end position="236"/>
    </location>
</feature>
<dbReference type="GO" id="GO:0006886">
    <property type="term" value="P:intracellular protein transport"/>
    <property type="evidence" value="ECO:0007669"/>
    <property type="project" value="TreeGrafter"/>
</dbReference>
<evidence type="ECO:0000259" key="2">
    <source>
        <dbReference type="Pfam" id="PF11470"/>
    </source>
</evidence>
<keyword evidence="4" id="KW-1185">Reference proteome</keyword>
<feature type="compositionally biased region" description="Polar residues" evidence="1">
    <location>
        <begin position="243"/>
        <end position="252"/>
    </location>
</feature>
<protein>
    <recommendedName>
        <fullName evidence="2">TUG ubiquitin-like domain-containing protein</fullName>
    </recommendedName>
</protein>
<dbReference type="SUPFAM" id="SSF54236">
    <property type="entry name" value="Ubiquitin-like"/>
    <property type="match status" value="1"/>
</dbReference>
<dbReference type="CDD" id="cd16105">
    <property type="entry name" value="Ubl_ASPSCR1_like"/>
    <property type="match status" value="1"/>
</dbReference>
<reference evidence="3 4" key="1">
    <citation type="submission" date="2017-06" db="EMBL/GenBank/DDBJ databases">
        <title>Ant-infecting Ophiocordyceps genomes reveal a high diversity of potential behavioral manipulation genes and a possible major role for enterotoxins.</title>
        <authorList>
            <person name="De Bekker C."/>
            <person name="Evans H.C."/>
            <person name="Brachmann A."/>
            <person name="Hughes D.P."/>
        </authorList>
    </citation>
    <scope>NUCLEOTIDE SEQUENCE [LARGE SCALE GENOMIC DNA]</scope>
    <source>
        <strain evidence="3 4">Map16</strain>
    </source>
</reference>
<dbReference type="PANTHER" id="PTHR46467:SF1">
    <property type="entry name" value="TETHER CONTAINING UBX DOMAIN FOR GLUT4"/>
    <property type="match status" value="1"/>
</dbReference>
<dbReference type="OrthoDB" id="440781at2759"/>
<gene>
    <name evidence="3" type="ORF">CDD80_761</name>
</gene>
<feature type="compositionally biased region" description="Basic residues" evidence="1">
    <location>
        <begin position="495"/>
        <end position="505"/>
    </location>
</feature>
<feature type="compositionally biased region" description="Basic and acidic residues" evidence="1">
    <location>
        <begin position="197"/>
        <end position="215"/>
    </location>
</feature>
<feature type="region of interest" description="Disordered" evidence="1">
    <location>
        <begin position="463"/>
        <end position="505"/>
    </location>
</feature>
<dbReference type="GO" id="GO:0005737">
    <property type="term" value="C:cytoplasm"/>
    <property type="evidence" value="ECO:0007669"/>
    <property type="project" value="TreeGrafter"/>
</dbReference>
<dbReference type="EMBL" id="NJES01000126">
    <property type="protein sequence ID" value="PHH77279.1"/>
    <property type="molecule type" value="Genomic_DNA"/>
</dbReference>
<dbReference type="GO" id="GO:0012506">
    <property type="term" value="C:vesicle membrane"/>
    <property type="evidence" value="ECO:0007669"/>
    <property type="project" value="TreeGrafter"/>
</dbReference>
<dbReference type="PANTHER" id="PTHR46467">
    <property type="entry name" value="TETHER CONTAINING UBX DOMAIN FOR GLUT4"/>
    <property type="match status" value="1"/>
</dbReference>
<feature type="compositionally biased region" description="Low complexity" evidence="1">
    <location>
        <begin position="253"/>
        <end position="267"/>
    </location>
</feature>
<dbReference type="CDD" id="cd17075">
    <property type="entry name" value="UBX1_UBXN9"/>
    <property type="match status" value="1"/>
</dbReference>
<dbReference type="AlphaFoldDB" id="A0A2C5XNK6"/>
<dbReference type="InterPro" id="IPR029071">
    <property type="entry name" value="Ubiquitin-like_domsf"/>
</dbReference>
<evidence type="ECO:0000313" key="3">
    <source>
        <dbReference type="EMBL" id="PHH77279.1"/>
    </source>
</evidence>
<evidence type="ECO:0000256" key="1">
    <source>
        <dbReference type="SAM" id="MobiDB-lite"/>
    </source>
</evidence>
<organism evidence="3 4">
    <name type="scientific">Ophiocordyceps camponoti-rufipedis</name>
    <dbReference type="NCBI Taxonomy" id="2004952"/>
    <lineage>
        <taxon>Eukaryota</taxon>
        <taxon>Fungi</taxon>
        <taxon>Dikarya</taxon>
        <taxon>Ascomycota</taxon>
        <taxon>Pezizomycotina</taxon>
        <taxon>Sordariomycetes</taxon>
        <taxon>Hypocreomycetidae</taxon>
        <taxon>Hypocreales</taxon>
        <taxon>Ophiocordycipitaceae</taxon>
        <taxon>Ophiocordyceps</taxon>
    </lineage>
</organism>
<sequence>MSAHVVVIAADLRRATVKVSPGTYLVDVLEQGCTKLRLSSDKYTLKRQKQVDLSVPYRTSGLLPGAKLELVQKAKTPSVVQVALQLPGEGGRLVRKFPADLTLWKMLRQFEADDAGGKLNLTACAGGKGGEDGQLYYQSPVLNIMGRELASLEDLQKTLSQLGYNSGSVLVRLAFRSTDLTLVDAMRRMSDFFRELDQKVEGQQDGVKEETRETSAEQPPEPTSKQPQDIEATTSEQPRDTEATTTSEQPRNTAATPTPEQPQDTTTSQAQLPPTTTPNPDQDAYHPLAIFLAPKGSTPAAALRPANEEDFTPTLAHAQLHQARLQESSRNKRLLSDKELADRAAADEARLAAVDSLVVRVRFPDNTSADWRLGPLHSGAFLYRAVKRVMAEGDGRPFRLVLSGGRAVIRDEDGGDNGLVRAYRLSGRVLVNLVWDDAVSGAERKVPFLRADVAERGEAVHVPEPPVLEESTAEEAVPVVRPVEREEKKDGGGKKMPKWLKLGKK</sequence>
<comment type="caution">
    <text evidence="3">The sequence shown here is derived from an EMBL/GenBank/DDBJ whole genome shotgun (WGS) entry which is preliminary data.</text>
</comment>
<dbReference type="Gene3D" id="3.10.20.90">
    <property type="entry name" value="Phosphatidylinositol 3-kinase Catalytic Subunit, Chain A, domain 1"/>
    <property type="match status" value="1"/>
</dbReference>
<dbReference type="STRING" id="2004952.A0A2C5XNK6"/>
<dbReference type="Pfam" id="PF11470">
    <property type="entry name" value="TUG-UBL1"/>
    <property type="match status" value="1"/>
</dbReference>
<dbReference type="InterPro" id="IPR059238">
    <property type="entry name" value="UBX1_UBXN9"/>
</dbReference>
<accession>A0A2C5XNK6</accession>
<dbReference type="Proteomes" id="UP000226431">
    <property type="component" value="Unassembled WGS sequence"/>
</dbReference>
<feature type="compositionally biased region" description="Basic and acidic residues" evidence="1">
    <location>
        <begin position="482"/>
        <end position="493"/>
    </location>
</feature>
<name>A0A2C5XNK6_9HYPO</name>
<feature type="compositionally biased region" description="Polar residues" evidence="1">
    <location>
        <begin position="268"/>
        <end position="280"/>
    </location>
</feature>
<proteinExistence type="predicted"/>